<evidence type="ECO:0000259" key="4">
    <source>
        <dbReference type="PROSITE" id="PS51462"/>
    </source>
</evidence>
<dbReference type="InterPro" id="IPR000086">
    <property type="entry name" value="NUDIX_hydrolase_dom"/>
</dbReference>
<evidence type="ECO:0000313" key="5">
    <source>
        <dbReference type="EMBL" id="WZN44078.1"/>
    </source>
</evidence>
<accession>A0ABZ2YXG9</accession>
<proteinExistence type="inferred from homology"/>
<sequence length="153" mass="17488">MNTIIKIISFFRRCYWAVIRPTTVGVRAIIVNADREILLVKHRYAKNWFLPGGGVQKGESFAKAIHRELSEEVGIERYDKLALLGCYSNFFESKSDYIAVFVIHHATLSSDPKSVEIAQYAFFPLSALPEGLSPGTRKRIQEYLGEKTIDFNW</sequence>
<dbReference type="PROSITE" id="PS51462">
    <property type="entry name" value="NUDIX"/>
    <property type="match status" value="1"/>
</dbReference>
<feature type="domain" description="Nudix hydrolase" evidence="4">
    <location>
        <begin position="21"/>
        <end position="146"/>
    </location>
</feature>
<dbReference type="SUPFAM" id="SSF55811">
    <property type="entry name" value="Nudix"/>
    <property type="match status" value="1"/>
</dbReference>
<dbReference type="PROSITE" id="PS00893">
    <property type="entry name" value="NUDIX_BOX"/>
    <property type="match status" value="1"/>
</dbReference>
<evidence type="ECO:0000256" key="1">
    <source>
        <dbReference type="ARBA" id="ARBA00001946"/>
    </source>
</evidence>
<keyword evidence="2 3" id="KW-0378">Hydrolase</keyword>
<dbReference type="Proteomes" id="UP001449657">
    <property type="component" value="Chromosome"/>
</dbReference>
<evidence type="ECO:0000256" key="3">
    <source>
        <dbReference type="RuleBase" id="RU003476"/>
    </source>
</evidence>
<gene>
    <name evidence="5" type="ORF">WJU22_14340</name>
</gene>
<evidence type="ECO:0000313" key="6">
    <source>
        <dbReference type="Proteomes" id="UP001449657"/>
    </source>
</evidence>
<name>A0ABZ2YXG9_9BACT</name>
<dbReference type="InterPro" id="IPR015797">
    <property type="entry name" value="NUDIX_hydrolase-like_dom_sf"/>
</dbReference>
<dbReference type="Gene3D" id="3.90.79.10">
    <property type="entry name" value="Nucleoside Triphosphate Pyrophosphohydrolase"/>
    <property type="match status" value="1"/>
</dbReference>
<dbReference type="EMBL" id="CP150096">
    <property type="protein sequence ID" value="WZN44078.1"/>
    <property type="molecule type" value="Genomic_DNA"/>
</dbReference>
<dbReference type="Pfam" id="PF00293">
    <property type="entry name" value="NUDIX"/>
    <property type="match status" value="1"/>
</dbReference>
<dbReference type="PANTHER" id="PTHR43046:SF2">
    <property type="entry name" value="8-OXO-DGTP DIPHOSPHATASE-RELATED"/>
    <property type="match status" value="1"/>
</dbReference>
<organism evidence="5 6">
    <name type="scientific">Chitinophaga caseinilytica</name>
    <dbReference type="NCBI Taxonomy" id="2267521"/>
    <lineage>
        <taxon>Bacteria</taxon>
        <taxon>Pseudomonadati</taxon>
        <taxon>Bacteroidota</taxon>
        <taxon>Chitinophagia</taxon>
        <taxon>Chitinophagales</taxon>
        <taxon>Chitinophagaceae</taxon>
        <taxon>Chitinophaga</taxon>
    </lineage>
</organism>
<protein>
    <submittedName>
        <fullName evidence="5">NUDIX domain-containing protein</fullName>
    </submittedName>
</protein>
<dbReference type="PANTHER" id="PTHR43046">
    <property type="entry name" value="GDP-MANNOSE MANNOSYL HYDROLASE"/>
    <property type="match status" value="1"/>
</dbReference>
<dbReference type="InterPro" id="IPR020476">
    <property type="entry name" value="Nudix_hydrolase"/>
</dbReference>
<dbReference type="RefSeq" id="WP_341838872.1">
    <property type="nucleotide sequence ID" value="NZ_CP149792.1"/>
</dbReference>
<dbReference type="InterPro" id="IPR020084">
    <property type="entry name" value="NUDIX_hydrolase_CS"/>
</dbReference>
<dbReference type="PRINTS" id="PR00502">
    <property type="entry name" value="NUDIXFAMILY"/>
</dbReference>
<keyword evidence="6" id="KW-1185">Reference proteome</keyword>
<evidence type="ECO:0000256" key="2">
    <source>
        <dbReference type="ARBA" id="ARBA00022801"/>
    </source>
</evidence>
<comment type="similarity">
    <text evidence="3">Belongs to the Nudix hydrolase family.</text>
</comment>
<reference evidence="5 6" key="1">
    <citation type="submission" date="2024-03" db="EMBL/GenBank/DDBJ databases">
        <title>Chitinophaga caseinilytica sp. nov., a casein hydrolysing bacterium isolated from forest soil.</title>
        <authorList>
            <person name="Lee D.S."/>
            <person name="Han D.M."/>
            <person name="Baek J.H."/>
            <person name="Choi D.G."/>
            <person name="Jeon J.H."/>
            <person name="Jeon C.O."/>
        </authorList>
    </citation>
    <scope>NUCLEOTIDE SEQUENCE [LARGE SCALE GENOMIC DNA]</scope>
    <source>
        <strain evidence="5 6">KACC 19118</strain>
    </source>
</reference>
<comment type="cofactor">
    <cofactor evidence="1">
        <name>Mg(2+)</name>
        <dbReference type="ChEBI" id="CHEBI:18420"/>
    </cofactor>
</comment>